<feature type="domain" description="N-acetyltransferase" evidence="1">
    <location>
        <begin position="7"/>
        <end position="159"/>
    </location>
</feature>
<dbReference type="EC" id="2.3.-.-" evidence="2"/>
<evidence type="ECO:0000313" key="3">
    <source>
        <dbReference type="Proteomes" id="UP001596110"/>
    </source>
</evidence>
<dbReference type="RefSeq" id="WP_156805392.1">
    <property type="nucleotide sequence ID" value="NZ_JBHSOJ010000016.1"/>
</dbReference>
<reference evidence="3" key="1">
    <citation type="journal article" date="2019" name="Int. J. Syst. Evol. Microbiol.">
        <title>The Global Catalogue of Microorganisms (GCM) 10K type strain sequencing project: providing services to taxonomists for standard genome sequencing and annotation.</title>
        <authorList>
            <consortium name="The Broad Institute Genomics Platform"/>
            <consortium name="The Broad Institute Genome Sequencing Center for Infectious Disease"/>
            <person name="Wu L."/>
            <person name="Ma J."/>
        </authorList>
    </citation>
    <scope>NUCLEOTIDE SEQUENCE [LARGE SCALE GENOMIC DNA]</scope>
    <source>
        <strain evidence="3">DT43</strain>
    </source>
</reference>
<keyword evidence="2" id="KW-0808">Transferase</keyword>
<dbReference type="Proteomes" id="UP001596110">
    <property type="component" value="Unassembled WGS sequence"/>
</dbReference>
<dbReference type="SUPFAM" id="SSF55729">
    <property type="entry name" value="Acyl-CoA N-acyltransferases (Nat)"/>
    <property type="match status" value="1"/>
</dbReference>
<evidence type="ECO:0000313" key="2">
    <source>
        <dbReference type="EMBL" id="MFC5631023.1"/>
    </source>
</evidence>
<sequence length="159" mass="18282">MSKIHLERYDINSHGDLSDYQLCDTTFTAHPREAIEDCFMESSRQPVIVLNENQIVGYFTLHFEGGPETYGYDSAKRVLLRALSIDDRYRRKGYSSQAMLLIFDFIEDVLGKVCDSLILAVNVANIPAQAMYEKLGFKRLREDFPGRFGNLIIMEKDND</sequence>
<gene>
    <name evidence="2" type="ORF">ACFPQ3_05300</name>
</gene>
<organism evidence="2 3">
    <name type="scientific">Streptococcus caledonicus</name>
    <dbReference type="NCBI Taxonomy" id="2614158"/>
    <lineage>
        <taxon>Bacteria</taxon>
        <taxon>Bacillati</taxon>
        <taxon>Bacillota</taxon>
        <taxon>Bacilli</taxon>
        <taxon>Lactobacillales</taxon>
        <taxon>Streptococcaceae</taxon>
        <taxon>Streptococcus</taxon>
    </lineage>
</organism>
<dbReference type="InterPro" id="IPR016181">
    <property type="entry name" value="Acyl_CoA_acyltransferase"/>
</dbReference>
<name>A0ABW0UCX4_9STRE</name>
<accession>A0ABW0UCX4</accession>
<dbReference type="Pfam" id="PF00583">
    <property type="entry name" value="Acetyltransf_1"/>
    <property type="match status" value="1"/>
</dbReference>
<dbReference type="Gene3D" id="3.40.630.30">
    <property type="match status" value="1"/>
</dbReference>
<dbReference type="InterPro" id="IPR000182">
    <property type="entry name" value="GNAT_dom"/>
</dbReference>
<evidence type="ECO:0000259" key="1">
    <source>
        <dbReference type="PROSITE" id="PS51186"/>
    </source>
</evidence>
<dbReference type="CDD" id="cd04301">
    <property type="entry name" value="NAT_SF"/>
    <property type="match status" value="1"/>
</dbReference>
<protein>
    <submittedName>
        <fullName evidence="2">GNAT family N-acetyltransferase</fullName>
        <ecNumber evidence="2">2.3.-.-</ecNumber>
    </submittedName>
</protein>
<dbReference type="EMBL" id="JBHSOJ010000016">
    <property type="protein sequence ID" value="MFC5631023.1"/>
    <property type="molecule type" value="Genomic_DNA"/>
</dbReference>
<keyword evidence="2" id="KW-0012">Acyltransferase</keyword>
<comment type="caution">
    <text evidence="2">The sequence shown here is derived from an EMBL/GenBank/DDBJ whole genome shotgun (WGS) entry which is preliminary data.</text>
</comment>
<keyword evidence="3" id="KW-1185">Reference proteome</keyword>
<dbReference type="GO" id="GO:0016746">
    <property type="term" value="F:acyltransferase activity"/>
    <property type="evidence" value="ECO:0007669"/>
    <property type="project" value="UniProtKB-KW"/>
</dbReference>
<proteinExistence type="predicted"/>
<dbReference type="PROSITE" id="PS51186">
    <property type="entry name" value="GNAT"/>
    <property type="match status" value="1"/>
</dbReference>